<evidence type="ECO:0000313" key="3">
    <source>
        <dbReference type="EMBL" id="AUB59524.1"/>
    </source>
</evidence>
<evidence type="ECO:0000313" key="4">
    <source>
        <dbReference type="EMBL" id="NMO09612.1"/>
    </source>
</evidence>
<feature type="region of interest" description="Disordered" evidence="1">
    <location>
        <begin position="66"/>
        <end position="112"/>
    </location>
</feature>
<gene>
    <name evidence="2" type="ORF">BK007_11680</name>
    <name evidence="3" type="ORF">BK009_01800</name>
    <name evidence="4" type="ORF">HG719_07180</name>
</gene>
<keyword evidence="5" id="KW-1185">Reference proteome</keyword>
<accession>A0A2H4VET1</accession>
<dbReference type="EMBL" id="CP017766">
    <property type="protein sequence ID" value="AUB56603.1"/>
    <property type="molecule type" value="Genomic_DNA"/>
</dbReference>
<organism evidence="3 5">
    <name type="scientific">Methanobacterium subterraneum</name>
    <dbReference type="NCBI Taxonomy" id="59277"/>
    <lineage>
        <taxon>Archaea</taxon>
        <taxon>Methanobacteriati</taxon>
        <taxon>Methanobacteriota</taxon>
        <taxon>Methanomada group</taxon>
        <taxon>Methanobacteria</taxon>
        <taxon>Methanobacteriales</taxon>
        <taxon>Methanobacteriaceae</taxon>
        <taxon>Methanobacterium</taxon>
    </lineage>
</organism>
<proteinExistence type="predicted"/>
<dbReference type="InterPro" id="IPR017099">
    <property type="entry name" value="UCP037053"/>
</dbReference>
<evidence type="ECO:0000313" key="2">
    <source>
        <dbReference type="EMBL" id="AUB56603.1"/>
    </source>
</evidence>
<reference evidence="4 7" key="2">
    <citation type="submission" date="2020-04" db="EMBL/GenBank/DDBJ databases">
        <title>Draft genome of Methanobacterium subterraneum isolated from animal feces.</title>
        <authorList>
            <person name="Ouboter H.T."/>
            <person name="Berger S."/>
            <person name="Gungor E."/>
            <person name="Jetten M.S.M."/>
            <person name="Welte C.U."/>
        </authorList>
    </citation>
    <scope>NUCLEOTIDE SEQUENCE [LARGE SCALE GENOMIC DNA]</scope>
    <source>
        <strain evidence="4">HO_2020</strain>
    </source>
</reference>
<evidence type="ECO:0000313" key="7">
    <source>
        <dbReference type="Proteomes" id="UP000591058"/>
    </source>
</evidence>
<reference evidence="5 6" key="1">
    <citation type="submission" date="2016-10" db="EMBL/GenBank/DDBJ databases">
        <title>Comparative genomics between deep and shallow subseafloor isolates.</title>
        <authorList>
            <person name="Ishii S."/>
            <person name="Miller J.R."/>
            <person name="Sutton G."/>
            <person name="Suzuki S."/>
            <person name="Methe B."/>
            <person name="Inagaki F."/>
            <person name="Imachi H."/>
        </authorList>
    </citation>
    <scope>NUCLEOTIDE SEQUENCE [LARGE SCALE GENOMIC DNA]</scope>
    <source>
        <strain evidence="3 5">A8p</strain>
        <strain evidence="2 6">MO-MB1</strain>
    </source>
</reference>
<name>A0A2H4VN55_9EURY</name>
<evidence type="ECO:0000313" key="6">
    <source>
        <dbReference type="Proteomes" id="UP000232806"/>
    </source>
</evidence>
<dbReference type="EMBL" id="CP017768">
    <property type="protein sequence ID" value="AUB59524.1"/>
    <property type="molecule type" value="Genomic_DNA"/>
</dbReference>
<dbReference type="GeneID" id="35124190"/>
<dbReference type="Proteomes" id="UP000232806">
    <property type="component" value="Chromosome"/>
</dbReference>
<accession>A0A2H4VN55</accession>
<dbReference type="Proteomes" id="UP000232631">
    <property type="component" value="Chromosome"/>
</dbReference>
<dbReference type="PIRSF" id="PIRSF037053">
    <property type="entry name" value="UCP037053"/>
    <property type="match status" value="1"/>
</dbReference>
<dbReference type="AlphaFoldDB" id="A0A2H4VN55"/>
<evidence type="ECO:0000313" key="5">
    <source>
        <dbReference type="Proteomes" id="UP000232631"/>
    </source>
</evidence>
<evidence type="ECO:0000256" key="1">
    <source>
        <dbReference type="SAM" id="MobiDB-lite"/>
    </source>
</evidence>
<dbReference type="Proteomes" id="UP000591058">
    <property type="component" value="Unassembled WGS sequence"/>
</dbReference>
<sequence>MEAANKRNKEIFIGSHVRYSGTGSAGEVLGLKSDEDGIWVKVDTTQLWYNSRYLELMDEKEYNRLKKRESKRKTKVSSEKTDEKESTKKKVDKLKQNLEDIDMSSELCDGGG</sequence>
<dbReference type="EMBL" id="JABBYL010000025">
    <property type="protein sequence ID" value="NMO09612.1"/>
    <property type="molecule type" value="Genomic_DNA"/>
</dbReference>
<protein>
    <submittedName>
        <fullName evidence="4">DUF2098 domain-containing protein</fullName>
    </submittedName>
</protein>
<dbReference type="Pfam" id="PF09871">
    <property type="entry name" value="DUF2098"/>
    <property type="match status" value="1"/>
</dbReference>
<feature type="compositionally biased region" description="Basic and acidic residues" evidence="1">
    <location>
        <begin position="76"/>
        <end position="98"/>
    </location>
</feature>
<feature type="compositionally biased region" description="Basic residues" evidence="1">
    <location>
        <begin position="66"/>
        <end position="75"/>
    </location>
</feature>
<dbReference type="OrthoDB" id="52973at2157"/>
<dbReference type="InterPro" id="IPR019209">
    <property type="entry name" value="DUF2098"/>
</dbReference>
<dbReference type="KEGG" id="msub:BK009_01800"/>
<dbReference type="RefSeq" id="WP_100906585.1">
    <property type="nucleotide sequence ID" value="NZ_CP017766.1"/>
</dbReference>